<dbReference type="Proteomes" id="UP000298061">
    <property type="component" value="Unassembled WGS sequence"/>
</dbReference>
<organism evidence="8 9">
    <name type="scientific">Hericium alpestre</name>
    <dbReference type="NCBI Taxonomy" id="135208"/>
    <lineage>
        <taxon>Eukaryota</taxon>
        <taxon>Fungi</taxon>
        <taxon>Dikarya</taxon>
        <taxon>Basidiomycota</taxon>
        <taxon>Agaricomycotina</taxon>
        <taxon>Agaricomycetes</taxon>
        <taxon>Russulales</taxon>
        <taxon>Hericiaceae</taxon>
        <taxon>Hericium</taxon>
    </lineage>
</organism>
<keyword evidence="5" id="KW-0067">ATP-binding</keyword>
<keyword evidence="3" id="KW-0547">Nucleotide-binding</keyword>
<dbReference type="SMART" id="SM00220">
    <property type="entry name" value="S_TKc"/>
    <property type="match status" value="1"/>
</dbReference>
<evidence type="ECO:0000259" key="7">
    <source>
        <dbReference type="PROSITE" id="PS50011"/>
    </source>
</evidence>
<evidence type="ECO:0000256" key="6">
    <source>
        <dbReference type="SAM" id="MobiDB-lite"/>
    </source>
</evidence>
<keyword evidence="1" id="KW-0723">Serine/threonine-protein kinase</keyword>
<protein>
    <recommendedName>
        <fullName evidence="7">Protein kinase domain-containing protein</fullName>
    </recommendedName>
</protein>
<evidence type="ECO:0000313" key="9">
    <source>
        <dbReference type="Proteomes" id="UP000298061"/>
    </source>
</evidence>
<dbReference type="PROSITE" id="PS00108">
    <property type="entry name" value="PROTEIN_KINASE_ST"/>
    <property type="match status" value="1"/>
</dbReference>
<evidence type="ECO:0000256" key="5">
    <source>
        <dbReference type="ARBA" id="ARBA00022840"/>
    </source>
</evidence>
<dbReference type="CDD" id="cd00180">
    <property type="entry name" value="PKc"/>
    <property type="match status" value="1"/>
</dbReference>
<dbReference type="PROSITE" id="PS50011">
    <property type="entry name" value="PROTEIN_KINASE_DOM"/>
    <property type="match status" value="1"/>
</dbReference>
<evidence type="ECO:0000313" key="8">
    <source>
        <dbReference type="EMBL" id="TFY82786.1"/>
    </source>
</evidence>
<feature type="compositionally biased region" description="Low complexity" evidence="6">
    <location>
        <begin position="308"/>
        <end position="321"/>
    </location>
</feature>
<feature type="domain" description="Protein kinase" evidence="7">
    <location>
        <begin position="371"/>
        <end position="647"/>
    </location>
</feature>
<comment type="caution">
    <text evidence="8">The sequence shown here is derived from an EMBL/GenBank/DDBJ whole genome shotgun (WGS) entry which is preliminary data.</text>
</comment>
<evidence type="ECO:0000256" key="3">
    <source>
        <dbReference type="ARBA" id="ARBA00022741"/>
    </source>
</evidence>
<accession>A0A4Z0A6U9</accession>
<dbReference type="Gene3D" id="1.10.510.10">
    <property type="entry name" value="Transferase(Phosphotransferase) domain 1"/>
    <property type="match status" value="1"/>
</dbReference>
<gene>
    <name evidence="8" type="ORF">EWM64_g1231</name>
</gene>
<dbReference type="InterPro" id="IPR008271">
    <property type="entry name" value="Ser/Thr_kinase_AS"/>
</dbReference>
<keyword evidence="2" id="KW-0808">Transferase</keyword>
<proteinExistence type="predicted"/>
<dbReference type="Pfam" id="PF00069">
    <property type="entry name" value="Pkinase"/>
    <property type="match status" value="1"/>
</dbReference>
<dbReference type="EMBL" id="SFCI01000079">
    <property type="protein sequence ID" value="TFY82786.1"/>
    <property type="molecule type" value="Genomic_DNA"/>
</dbReference>
<evidence type="ECO:0000256" key="2">
    <source>
        <dbReference type="ARBA" id="ARBA00022679"/>
    </source>
</evidence>
<dbReference type="PANTHER" id="PTHR24351">
    <property type="entry name" value="RIBOSOMAL PROTEIN S6 KINASE"/>
    <property type="match status" value="1"/>
</dbReference>
<feature type="compositionally biased region" description="Basic residues" evidence="6">
    <location>
        <begin position="106"/>
        <end position="115"/>
    </location>
</feature>
<keyword evidence="9" id="KW-1185">Reference proteome</keyword>
<dbReference type="Gene3D" id="3.30.200.20">
    <property type="entry name" value="Phosphorylase Kinase, domain 1"/>
    <property type="match status" value="1"/>
</dbReference>
<keyword evidence="4" id="KW-0418">Kinase</keyword>
<evidence type="ECO:0000256" key="4">
    <source>
        <dbReference type="ARBA" id="ARBA00022777"/>
    </source>
</evidence>
<feature type="region of interest" description="Disordered" evidence="6">
    <location>
        <begin position="277"/>
        <end position="341"/>
    </location>
</feature>
<dbReference type="STRING" id="135208.A0A4Z0A6U9"/>
<dbReference type="AlphaFoldDB" id="A0A4Z0A6U9"/>
<feature type="compositionally biased region" description="Polar residues" evidence="6">
    <location>
        <begin position="281"/>
        <end position="305"/>
    </location>
</feature>
<name>A0A4Z0A6U9_9AGAM</name>
<dbReference type="GO" id="GO:0004674">
    <property type="term" value="F:protein serine/threonine kinase activity"/>
    <property type="evidence" value="ECO:0007669"/>
    <property type="project" value="UniProtKB-KW"/>
</dbReference>
<dbReference type="OrthoDB" id="1668230at2759"/>
<dbReference type="InterPro" id="IPR011009">
    <property type="entry name" value="Kinase-like_dom_sf"/>
</dbReference>
<sequence length="647" mass="72485">MNTYAFVQLQPIQTGFPQYSQPYYGPVGLPPLYHTAQVSPQLQPYYYASPQQQFYRLTPLLPLPLQGFPQQQYGTSLHVQYPQTGSTPSPFALERATRPSLPKPHSTSHRTRKASISKNQQAVPAFQQPRVLPTPPGLRPLPRYATRPILPGSTPPVVDQAQLGQPAPLVDYQHAQGQPAPLALNRHAQGPPTPPQNDQHACGELIPPVHAQHSQRHPTSPTHIQRPQDVPPPPRPPRRQALPVTFSIEHRADVPAKPKVREGDVHVVIRRDPAVEEWTRRSSSTGAVEGSSTYARSTVSGSHGTQAAPLSTASQRSSSASIPVIPQNDMPEIPSEDDPITPSLAHVKHAVIQQESIGKVQPQIRDDNLVYNVTCLLGKGSFGRVGKALIVRNRKCKRCGDTPCASHGVREVAIKTFNLRELATNELIRDTYEQEMEAWKYITKKRARWLMHLWSVFTDNINSYLVMKRCYVSLEDVIDTPSCRDTFNRRAQRLCVEELVQGVEELHRLRMIHRDLKPANVLIDENGHIVITDFGLAEKAPRSSSSLPFYQVEFDRYAGSPGYMAPEVVACKSDQWCNYTCAADLWSLGAIIFEIFMGDRCFTGQEKSKLDWDIALANMYRRTMCWVPQEAQMMILKASAIALQRFA</sequence>
<feature type="region of interest" description="Disordered" evidence="6">
    <location>
        <begin position="183"/>
        <end position="240"/>
    </location>
</feature>
<dbReference type="GO" id="GO:0005524">
    <property type="term" value="F:ATP binding"/>
    <property type="evidence" value="ECO:0007669"/>
    <property type="project" value="UniProtKB-KW"/>
</dbReference>
<evidence type="ECO:0000256" key="1">
    <source>
        <dbReference type="ARBA" id="ARBA00022527"/>
    </source>
</evidence>
<feature type="region of interest" description="Disordered" evidence="6">
    <location>
        <begin position="96"/>
        <end position="161"/>
    </location>
</feature>
<dbReference type="InterPro" id="IPR000719">
    <property type="entry name" value="Prot_kinase_dom"/>
</dbReference>
<reference evidence="8 9" key="1">
    <citation type="submission" date="2019-02" db="EMBL/GenBank/DDBJ databases">
        <title>Genome sequencing of the rare red list fungi Hericium alpestre (H. flagellum).</title>
        <authorList>
            <person name="Buettner E."/>
            <person name="Kellner H."/>
        </authorList>
    </citation>
    <scope>NUCLEOTIDE SEQUENCE [LARGE SCALE GENOMIC DNA]</scope>
    <source>
        <strain evidence="8 9">DSM 108284</strain>
    </source>
</reference>
<dbReference type="SUPFAM" id="SSF56112">
    <property type="entry name" value="Protein kinase-like (PK-like)"/>
    <property type="match status" value="1"/>
</dbReference>